<evidence type="ECO:0000259" key="5">
    <source>
        <dbReference type="Pfam" id="PF02879"/>
    </source>
</evidence>
<evidence type="ECO:0000256" key="2">
    <source>
        <dbReference type="ARBA" id="ARBA00010231"/>
    </source>
</evidence>
<protein>
    <submittedName>
        <fullName evidence="7">Phosphoglucomutase</fullName>
    </submittedName>
</protein>
<feature type="domain" description="Alpha-D-phosphohexomutase alpha/beta/alpha" evidence="4">
    <location>
        <begin position="9"/>
        <end position="145"/>
    </location>
</feature>
<evidence type="ECO:0000259" key="4">
    <source>
        <dbReference type="Pfam" id="PF02878"/>
    </source>
</evidence>
<dbReference type="Pfam" id="PF02878">
    <property type="entry name" value="PGM_PMM_I"/>
    <property type="match status" value="1"/>
</dbReference>
<dbReference type="PANTHER" id="PTHR42946">
    <property type="entry name" value="PHOSPHOHEXOSE MUTASE"/>
    <property type="match status" value="1"/>
</dbReference>
<dbReference type="AlphaFoldDB" id="A0A1Q9JIR9"/>
<sequence length="544" mass="57120">MSNYDFRKLQNGSDIRGVALDGIPGEPVTLTPAAVGRLAKGFLYWLTQQTGKTPSQMTVTVGRDSRLSGEALTAAFCDALSPFGVRVLNCGLASTPAMFMSTVFDEFRADGAVMVTASHLPWNRNGLKFFSAEGGLNKGDITDIIVFAESDQILGMLPPGAGNAQVPQTQTGADLMEVYAAHLRELICRGVAKAAGTKGDPAAAGSADAAAASGTASGSGNPRPLEGLKICVDAGNGAGGFYAGRVLAPLGADVSASQFLDPDGTFPNHAPNPENKDAMKSVCAAVTAHRCDLGIIFDTDVDRSSAVDEKGCEISRNGIVAMAAALIADEHPGTTVVTDSVTSDELHTYLEGSLGLKHLRFRRGYRNVINKAIELNNEGTDAQLAIETSGHAAYRDNYFLDDGAFLATRIVIRAAVLKRKGQGISSVIAALSEPAESEEVRLPITAEDFSACADGVLEAVRRWASDPASARDAGISLEIVQPNYEGIRVAYRGAYSGWFLLRKSLHDPILPLNIESAEPGGCSLIRRLLSGCLADTDGLDTSGL</sequence>
<feature type="domain" description="Alpha-D-phosphohexomutase alpha/beta/alpha" evidence="6">
    <location>
        <begin position="319"/>
        <end position="430"/>
    </location>
</feature>
<evidence type="ECO:0000313" key="8">
    <source>
        <dbReference type="Proteomes" id="UP000187404"/>
    </source>
</evidence>
<evidence type="ECO:0000256" key="3">
    <source>
        <dbReference type="ARBA" id="ARBA00022553"/>
    </source>
</evidence>
<accession>A0A1Q9JIR9</accession>
<evidence type="ECO:0000313" key="7">
    <source>
        <dbReference type="EMBL" id="OLR56109.1"/>
    </source>
</evidence>
<dbReference type="PANTHER" id="PTHR42946:SF1">
    <property type="entry name" value="PHOSPHOGLUCOMUTASE (ALPHA-D-GLUCOSE-1,6-BISPHOSPHATE-DEPENDENT)"/>
    <property type="match status" value="1"/>
</dbReference>
<evidence type="ECO:0000256" key="1">
    <source>
        <dbReference type="ARBA" id="ARBA00001946"/>
    </source>
</evidence>
<dbReference type="FunFam" id="3.40.120.10:FF:000010">
    <property type="entry name" value="phosphomannomutase/phosphoglucomutase isoform X1"/>
    <property type="match status" value="1"/>
</dbReference>
<comment type="similarity">
    <text evidence="2">Belongs to the phosphohexose mutase family.</text>
</comment>
<name>A0A1Q9JIR9_9FIRM</name>
<dbReference type="InterPro" id="IPR005844">
    <property type="entry name" value="A-D-PHexomutase_a/b/a-I"/>
</dbReference>
<dbReference type="PRINTS" id="PR00509">
    <property type="entry name" value="PGMPMM"/>
</dbReference>
<dbReference type="InterPro" id="IPR005846">
    <property type="entry name" value="A-D-PHexomutase_a/b/a-III"/>
</dbReference>
<evidence type="ECO:0000259" key="6">
    <source>
        <dbReference type="Pfam" id="PF02880"/>
    </source>
</evidence>
<proteinExistence type="inferred from homology"/>
<comment type="caution">
    <text evidence="7">The sequence shown here is derived from an EMBL/GenBank/DDBJ whole genome shotgun (WGS) entry which is preliminary data.</text>
</comment>
<dbReference type="CDD" id="cd03089">
    <property type="entry name" value="PMM_PGM"/>
    <property type="match status" value="1"/>
</dbReference>
<dbReference type="RefSeq" id="WP_075713406.1">
    <property type="nucleotide sequence ID" value="NZ_MJIE01000001.1"/>
</dbReference>
<dbReference type="InterPro" id="IPR005841">
    <property type="entry name" value="Alpha-D-phosphohexomutase_SF"/>
</dbReference>
<reference evidence="7 8" key="1">
    <citation type="journal article" date="2016" name="Appl. Environ. Microbiol.">
        <title>Function and Phylogeny of Bacterial Butyryl Coenzyme A:Acetate Transferases and Their Diversity in the Proximal Colon of Swine.</title>
        <authorList>
            <person name="Trachsel J."/>
            <person name="Bayles D.O."/>
            <person name="Looft T."/>
            <person name="Levine U.Y."/>
            <person name="Allen H.K."/>
        </authorList>
    </citation>
    <scope>NUCLEOTIDE SEQUENCE [LARGE SCALE GENOMIC DNA]</scope>
    <source>
        <strain evidence="7 8">68-3-10</strain>
    </source>
</reference>
<dbReference type="SUPFAM" id="SSF53738">
    <property type="entry name" value="Phosphoglucomutase, first 3 domains"/>
    <property type="match status" value="3"/>
</dbReference>
<dbReference type="InterPro" id="IPR005845">
    <property type="entry name" value="A-D-PHexomutase_a/b/a-II"/>
</dbReference>
<dbReference type="EMBL" id="MJIE01000001">
    <property type="protein sequence ID" value="OLR56109.1"/>
    <property type="molecule type" value="Genomic_DNA"/>
</dbReference>
<dbReference type="OrthoDB" id="9806956at2"/>
<dbReference type="STRING" id="1261640.BHK98_08550"/>
<dbReference type="InterPro" id="IPR016055">
    <property type="entry name" value="A-D-PHexomutase_a/b/a-I/II/III"/>
</dbReference>
<dbReference type="Pfam" id="PF02879">
    <property type="entry name" value="PGM_PMM_II"/>
    <property type="match status" value="1"/>
</dbReference>
<dbReference type="Pfam" id="PF02880">
    <property type="entry name" value="PGM_PMM_III"/>
    <property type="match status" value="1"/>
</dbReference>
<gene>
    <name evidence="7" type="ORF">BHK98_08550</name>
</gene>
<organism evidence="7 8">
    <name type="scientific">Hornefia porci</name>
    <dbReference type="NCBI Taxonomy" id="2652292"/>
    <lineage>
        <taxon>Bacteria</taxon>
        <taxon>Bacillati</taxon>
        <taxon>Bacillota</taxon>
        <taxon>Clostridia</taxon>
        <taxon>Peptostreptococcales</taxon>
        <taxon>Anaerovoracaceae</taxon>
        <taxon>Hornefia</taxon>
    </lineage>
</organism>
<dbReference type="GO" id="GO:0004615">
    <property type="term" value="F:phosphomannomutase activity"/>
    <property type="evidence" value="ECO:0007669"/>
    <property type="project" value="TreeGrafter"/>
</dbReference>
<feature type="domain" description="Alpha-D-phosphohexomutase alpha/beta/alpha" evidence="5">
    <location>
        <begin position="226"/>
        <end position="311"/>
    </location>
</feature>
<dbReference type="Gene3D" id="3.40.120.10">
    <property type="entry name" value="Alpha-D-Glucose-1,6-Bisphosphate, subunit A, domain 3"/>
    <property type="match status" value="3"/>
</dbReference>
<dbReference type="InterPro" id="IPR050060">
    <property type="entry name" value="Phosphoglucosamine_mutase"/>
</dbReference>
<comment type="cofactor">
    <cofactor evidence="1">
        <name>Mg(2+)</name>
        <dbReference type="ChEBI" id="CHEBI:18420"/>
    </cofactor>
</comment>
<keyword evidence="3" id="KW-0597">Phosphoprotein</keyword>
<keyword evidence="8" id="KW-1185">Reference proteome</keyword>
<dbReference type="GO" id="GO:0005975">
    <property type="term" value="P:carbohydrate metabolic process"/>
    <property type="evidence" value="ECO:0007669"/>
    <property type="project" value="InterPro"/>
</dbReference>
<dbReference type="Proteomes" id="UP000187404">
    <property type="component" value="Unassembled WGS sequence"/>
</dbReference>